<dbReference type="Proteomes" id="UP000076858">
    <property type="component" value="Unassembled WGS sequence"/>
</dbReference>
<comment type="caution">
    <text evidence="1">The sequence shown here is derived from an EMBL/GenBank/DDBJ whole genome shotgun (WGS) entry which is preliminary data.</text>
</comment>
<sequence>SYIRGFRAAQQQVGARHAMAAQIKFQSPPTFGGKTGKTSCSGCIDTKESGDIIDGEMKNFATTWSCRCPGQRRS</sequence>
<protein>
    <submittedName>
        <fullName evidence="1">Uncharacterized protein</fullName>
    </submittedName>
</protein>
<proteinExistence type="predicted"/>
<gene>
    <name evidence="1" type="ORF">APZ42_010471</name>
</gene>
<name>A0A164DDH6_9CRUS</name>
<dbReference type="AlphaFoldDB" id="A0A164DDH6"/>
<keyword evidence="2" id="KW-1185">Reference proteome</keyword>
<feature type="non-terminal residue" evidence="1">
    <location>
        <position position="1"/>
    </location>
</feature>
<accession>A0A164DDH6</accession>
<dbReference type="EMBL" id="LRGB01027746">
    <property type="protein sequence ID" value="KZR95666.1"/>
    <property type="molecule type" value="Genomic_DNA"/>
</dbReference>
<organism evidence="1 2">
    <name type="scientific">Daphnia magna</name>
    <dbReference type="NCBI Taxonomy" id="35525"/>
    <lineage>
        <taxon>Eukaryota</taxon>
        <taxon>Metazoa</taxon>
        <taxon>Ecdysozoa</taxon>
        <taxon>Arthropoda</taxon>
        <taxon>Crustacea</taxon>
        <taxon>Branchiopoda</taxon>
        <taxon>Diplostraca</taxon>
        <taxon>Cladocera</taxon>
        <taxon>Anomopoda</taxon>
        <taxon>Daphniidae</taxon>
        <taxon>Daphnia</taxon>
    </lineage>
</organism>
<reference evidence="1 2" key="1">
    <citation type="submission" date="2016-03" db="EMBL/GenBank/DDBJ databases">
        <title>EvidentialGene: Evidence-directed Construction of Genes on Genomes.</title>
        <authorList>
            <person name="Gilbert D.G."/>
            <person name="Choi J.-H."/>
            <person name="Mockaitis K."/>
            <person name="Colbourne J."/>
            <person name="Pfrender M."/>
        </authorList>
    </citation>
    <scope>NUCLEOTIDE SEQUENCE [LARGE SCALE GENOMIC DNA]</scope>
    <source>
        <strain evidence="1 2">Xinb3</strain>
        <tissue evidence="1">Complete organism</tissue>
    </source>
</reference>
<evidence type="ECO:0000313" key="1">
    <source>
        <dbReference type="EMBL" id="KZR95666.1"/>
    </source>
</evidence>
<feature type="non-terminal residue" evidence="1">
    <location>
        <position position="74"/>
    </location>
</feature>
<evidence type="ECO:0000313" key="2">
    <source>
        <dbReference type="Proteomes" id="UP000076858"/>
    </source>
</evidence>